<evidence type="ECO:0000256" key="10">
    <source>
        <dbReference type="ARBA" id="ARBA00022989"/>
    </source>
</evidence>
<organism evidence="18 19">
    <name type="scientific">Camellia sinensis</name>
    <name type="common">Tea plant</name>
    <name type="synonym">Thea sinensis</name>
    <dbReference type="NCBI Taxonomy" id="4442"/>
    <lineage>
        <taxon>Eukaryota</taxon>
        <taxon>Viridiplantae</taxon>
        <taxon>Streptophyta</taxon>
        <taxon>Embryophyta</taxon>
        <taxon>Tracheophyta</taxon>
        <taxon>Spermatophyta</taxon>
        <taxon>Magnoliopsida</taxon>
        <taxon>eudicotyledons</taxon>
        <taxon>Gunneridae</taxon>
        <taxon>Pentapetalae</taxon>
        <taxon>asterids</taxon>
        <taxon>Ericales</taxon>
        <taxon>Theaceae</taxon>
        <taxon>Camellia</taxon>
    </lineage>
</organism>
<evidence type="ECO:0000256" key="1">
    <source>
        <dbReference type="ARBA" id="ARBA00004162"/>
    </source>
</evidence>
<evidence type="ECO:0008006" key="20">
    <source>
        <dbReference type="Google" id="ProtNLM"/>
    </source>
</evidence>
<evidence type="ECO:0000256" key="5">
    <source>
        <dbReference type="ARBA" id="ARBA00022692"/>
    </source>
</evidence>
<evidence type="ECO:0000256" key="13">
    <source>
        <dbReference type="PROSITE-ProRule" id="PRU10141"/>
    </source>
</evidence>
<keyword evidence="2" id="KW-1003">Cell membrane</keyword>
<comment type="subcellular location">
    <subcellularLocation>
        <location evidence="1">Cell membrane</location>
        <topology evidence="1">Single-pass membrane protein</topology>
    </subcellularLocation>
</comment>
<accession>A0A7J7G6E3</accession>
<dbReference type="PROSITE" id="PS50011">
    <property type="entry name" value="PROTEIN_KINASE_DOM"/>
    <property type="match status" value="1"/>
</dbReference>
<dbReference type="InterPro" id="IPR036779">
    <property type="entry name" value="LysM_dom_sf"/>
</dbReference>
<keyword evidence="11 14" id="KW-0472">Membrane</keyword>
<reference evidence="18 19" key="2">
    <citation type="submission" date="2020-07" db="EMBL/GenBank/DDBJ databases">
        <title>Genome assembly of wild tea tree DASZ reveals pedigree and selection history of tea varieties.</title>
        <authorList>
            <person name="Zhang W."/>
        </authorList>
    </citation>
    <scope>NUCLEOTIDE SEQUENCE [LARGE SCALE GENOMIC DNA]</scope>
    <source>
        <strain evidence="19">cv. G240</strain>
        <tissue evidence="18">Leaf</tissue>
    </source>
</reference>
<keyword evidence="12" id="KW-1015">Disulfide bond</keyword>
<evidence type="ECO:0000256" key="11">
    <source>
        <dbReference type="ARBA" id="ARBA00023136"/>
    </source>
</evidence>
<evidence type="ECO:0000256" key="7">
    <source>
        <dbReference type="ARBA" id="ARBA00022741"/>
    </source>
</evidence>
<dbReference type="PROSITE" id="PS00108">
    <property type="entry name" value="PROTEIN_KINASE_ST"/>
    <property type="match status" value="1"/>
</dbReference>
<dbReference type="InterPro" id="IPR044812">
    <property type="entry name" value="CERK1/LYK3-like"/>
</dbReference>
<evidence type="ECO:0000256" key="12">
    <source>
        <dbReference type="ARBA" id="ARBA00023157"/>
    </source>
</evidence>
<feature type="domain" description="Protein kinase" evidence="16">
    <location>
        <begin position="304"/>
        <end position="588"/>
    </location>
</feature>
<dbReference type="PROSITE" id="PS00107">
    <property type="entry name" value="PROTEIN_KINASE_ATP"/>
    <property type="match status" value="1"/>
</dbReference>
<feature type="chain" id="PRO_5029740806" description="Protein kinase domain-containing protein" evidence="15">
    <location>
        <begin position="28"/>
        <end position="603"/>
    </location>
</feature>
<feature type="domain" description="LysM" evidence="17">
    <location>
        <begin position="147"/>
        <end position="191"/>
    </location>
</feature>
<dbReference type="AlphaFoldDB" id="A0A7J7G6E3"/>
<dbReference type="PANTHER" id="PTHR46204">
    <property type="entry name" value="CHITIN ELICITOR RECEPTOR KINASE 1-RELATED"/>
    <property type="match status" value="1"/>
</dbReference>
<dbReference type="GO" id="GO:0019199">
    <property type="term" value="F:transmembrane receptor protein kinase activity"/>
    <property type="evidence" value="ECO:0007669"/>
    <property type="project" value="InterPro"/>
</dbReference>
<dbReference type="Pfam" id="PF01476">
    <property type="entry name" value="LysM"/>
    <property type="match status" value="1"/>
</dbReference>
<proteinExistence type="predicted"/>
<evidence type="ECO:0000259" key="17">
    <source>
        <dbReference type="PROSITE" id="PS51782"/>
    </source>
</evidence>
<dbReference type="Gene3D" id="3.10.350.10">
    <property type="entry name" value="LysM domain"/>
    <property type="match status" value="1"/>
</dbReference>
<dbReference type="InterPro" id="IPR001245">
    <property type="entry name" value="Ser-Thr/Tyr_kinase_cat_dom"/>
</dbReference>
<dbReference type="InterPro" id="IPR008271">
    <property type="entry name" value="Ser/Thr_kinase_AS"/>
</dbReference>
<evidence type="ECO:0000256" key="9">
    <source>
        <dbReference type="ARBA" id="ARBA00022840"/>
    </source>
</evidence>
<evidence type="ECO:0000256" key="6">
    <source>
        <dbReference type="ARBA" id="ARBA00022729"/>
    </source>
</evidence>
<evidence type="ECO:0000256" key="15">
    <source>
        <dbReference type="SAM" id="SignalP"/>
    </source>
</evidence>
<dbReference type="InterPro" id="IPR011009">
    <property type="entry name" value="Kinase-like_dom_sf"/>
</dbReference>
<dbReference type="SMART" id="SM00257">
    <property type="entry name" value="LysM"/>
    <property type="match status" value="1"/>
</dbReference>
<feature type="signal peptide" evidence="15">
    <location>
        <begin position="1"/>
        <end position="27"/>
    </location>
</feature>
<keyword evidence="9 13" id="KW-0067">ATP-binding</keyword>
<feature type="transmembrane region" description="Helical" evidence="14">
    <location>
        <begin position="220"/>
        <end position="241"/>
    </location>
</feature>
<dbReference type="Gene3D" id="1.10.510.10">
    <property type="entry name" value="Transferase(Phosphotransferase) domain 1"/>
    <property type="match status" value="1"/>
</dbReference>
<name>A0A7J7G6E3_CAMSI</name>
<comment type="caution">
    <text evidence="18">The sequence shown here is derived from an EMBL/GenBank/DDBJ whole genome shotgun (WGS) entry which is preliminary data.</text>
</comment>
<dbReference type="Proteomes" id="UP000593564">
    <property type="component" value="Unassembled WGS sequence"/>
</dbReference>
<keyword evidence="8" id="KW-0418">Kinase</keyword>
<gene>
    <name evidence="18" type="ORF">HYC85_027442</name>
</gene>
<sequence length="603" mass="67556">MWFVLTQNEMFLVGLVILTFLARSGHCFRGNAMSCNVSLTESCPALLYYVPKIPRTLEETTSLFHVNSSLVNRTVDGFSIAVDCSCPAGHSEFTWHTDYMVQHGDTWESILEKFASFVVEKPDKTLIESQTISLDLVCGCSKGVEVVSYRVESGDTLFTICSRFNTMVNKTAELNKLDNPRLIYAGDIIFIPESGGLKNLILVDDNGLKVKSKFKYPIDVIVGVFLAVVTVVPFLVFIIFWRYHYKRKGLRQSKGSTRELKFSPCNFNSLNSPTKCGETIVASFNSDKATVFPYNEVCDATLNLSMSLKIGQGSYGSVYLGKLRGDDVAIKQMNNTKSKEFMSELNILCRVHHTNLIKLIGYAAGGDSLFLVYELAQNGALSDHLHNPTVRGFKPLPWTMRVQIALDAAKGLEYIHLYTKPYYIHRDVKSSNILLDSAFHAKIADFGLVKLLEHAPDADTAASRIVGTFGYLAPEYVRDGRITTKSDVYSFGVVLMELLTGQPALSRDASPGNIQYVEHRSLVEYMLSVLENNDPFTELSQCIDPTLTHYHKDSLLQMALLSKDCVDDDWNRRPDMCEVVLRLSHTVLCSKQWEKPDCNSSKC</sequence>
<dbReference type="EMBL" id="JACBKZ010000013">
    <property type="protein sequence ID" value="KAF5936313.1"/>
    <property type="molecule type" value="Genomic_DNA"/>
</dbReference>
<dbReference type="Pfam" id="PF07714">
    <property type="entry name" value="PK_Tyr_Ser-Thr"/>
    <property type="match status" value="1"/>
</dbReference>
<keyword evidence="6 15" id="KW-0732">Signal</keyword>
<reference evidence="19" key="1">
    <citation type="journal article" date="2020" name="Nat. Commun.">
        <title>Genome assembly of wild tea tree DASZ reveals pedigree and selection history of tea varieties.</title>
        <authorList>
            <person name="Zhang W."/>
            <person name="Zhang Y."/>
            <person name="Qiu H."/>
            <person name="Guo Y."/>
            <person name="Wan H."/>
            <person name="Zhang X."/>
            <person name="Scossa F."/>
            <person name="Alseekh S."/>
            <person name="Zhang Q."/>
            <person name="Wang P."/>
            <person name="Xu L."/>
            <person name="Schmidt M.H."/>
            <person name="Jia X."/>
            <person name="Li D."/>
            <person name="Zhu A."/>
            <person name="Guo F."/>
            <person name="Chen W."/>
            <person name="Ni D."/>
            <person name="Usadel B."/>
            <person name="Fernie A.R."/>
            <person name="Wen W."/>
        </authorList>
    </citation>
    <scope>NUCLEOTIDE SEQUENCE [LARGE SCALE GENOMIC DNA]</scope>
    <source>
        <strain evidence="19">cv. G240</strain>
    </source>
</reference>
<dbReference type="GO" id="GO:0005886">
    <property type="term" value="C:plasma membrane"/>
    <property type="evidence" value="ECO:0007669"/>
    <property type="project" value="UniProtKB-SubCell"/>
</dbReference>
<feature type="binding site" evidence="13">
    <location>
        <position position="331"/>
    </location>
    <ligand>
        <name>ATP</name>
        <dbReference type="ChEBI" id="CHEBI:30616"/>
    </ligand>
</feature>
<keyword evidence="10 14" id="KW-1133">Transmembrane helix</keyword>
<dbReference type="Gene3D" id="3.30.200.20">
    <property type="entry name" value="Phosphorylase Kinase, domain 1"/>
    <property type="match status" value="1"/>
</dbReference>
<dbReference type="PANTHER" id="PTHR46204:SF5">
    <property type="entry name" value="PROTEIN KINASE DOMAIN-CONTAINING PROTEIN"/>
    <property type="match status" value="1"/>
</dbReference>
<keyword evidence="5 14" id="KW-0812">Transmembrane</keyword>
<dbReference type="InterPro" id="IPR000719">
    <property type="entry name" value="Prot_kinase_dom"/>
</dbReference>
<keyword evidence="7 13" id="KW-0547">Nucleotide-binding</keyword>
<evidence type="ECO:0000256" key="3">
    <source>
        <dbReference type="ARBA" id="ARBA00022527"/>
    </source>
</evidence>
<keyword evidence="4" id="KW-0808">Transferase</keyword>
<keyword evidence="3" id="KW-0723">Serine/threonine-protein kinase</keyword>
<evidence type="ECO:0000256" key="4">
    <source>
        <dbReference type="ARBA" id="ARBA00022679"/>
    </source>
</evidence>
<dbReference type="SMART" id="SM00220">
    <property type="entry name" value="S_TKc"/>
    <property type="match status" value="1"/>
</dbReference>
<evidence type="ECO:0000256" key="8">
    <source>
        <dbReference type="ARBA" id="ARBA00022777"/>
    </source>
</evidence>
<dbReference type="PROSITE" id="PS51782">
    <property type="entry name" value="LYSM"/>
    <property type="match status" value="1"/>
</dbReference>
<evidence type="ECO:0000313" key="18">
    <source>
        <dbReference type="EMBL" id="KAF5936313.1"/>
    </source>
</evidence>
<evidence type="ECO:0000259" key="16">
    <source>
        <dbReference type="PROSITE" id="PS50011"/>
    </source>
</evidence>
<dbReference type="GO" id="GO:0005524">
    <property type="term" value="F:ATP binding"/>
    <property type="evidence" value="ECO:0007669"/>
    <property type="project" value="UniProtKB-UniRule"/>
</dbReference>
<dbReference type="SUPFAM" id="SSF54106">
    <property type="entry name" value="LysM domain"/>
    <property type="match status" value="1"/>
</dbReference>
<evidence type="ECO:0000313" key="19">
    <source>
        <dbReference type="Proteomes" id="UP000593564"/>
    </source>
</evidence>
<evidence type="ECO:0000256" key="14">
    <source>
        <dbReference type="SAM" id="Phobius"/>
    </source>
</evidence>
<dbReference type="CDD" id="cd00118">
    <property type="entry name" value="LysM"/>
    <property type="match status" value="1"/>
</dbReference>
<dbReference type="FunFam" id="1.10.510.10:FF:000468">
    <property type="entry name" value="PTI1-like tyrosine-protein kinase 3"/>
    <property type="match status" value="1"/>
</dbReference>
<protein>
    <recommendedName>
        <fullName evidence="20">Protein kinase domain-containing protein</fullName>
    </recommendedName>
</protein>
<dbReference type="SUPFAM" id="SSF56112">
    <property type="entry name" value="Protein kinase-like (PK-like)"/>
    <property type="match status" value="1"/>
</dbReference>
<dbReference type="InterPro" id="IPR017441">
    <property type="entry name" value="Protein_kinase_ATP_BS"/>
</dbReference>
<dbReference type="InterPro" id="IPR018392">
    <property type="entry name" value="LysM"/>
</dbReference>
<evidence type="ECO:0000256" key="2">
    <source>
        <dbReference type="ARBA" id="ARBA00022475"/>
    </source>
</evidence>
<keyword evidence="19" id="KW-1185">Reference proteome</keyword>
<dbReference type="GO" id="GO:0045087">
    <property type="term" value="P:innate immune response"/>
    <property type="evidence" value="ECO:0007669"/>
    <property type="project" value="InterPro"/>
</dbReference>